<reference evidence="1" key="1">
    <citation type="journal article" date="2019" name="Sci. Rep.">
        <title>Draft genome of Tanacetum cinerariifolium, the natural source of mosquito coil.</title>
        <authorList>
            <person name="Yamashiro T."/>
            <person name="Shiraishi A."/>
            <person name="Satake H."/>
            <person name="Nakayama K."/>
        </authorList>
    </citation>
    <scope>NUCLEOTIDE SEQUENCE</scope>
</reference>
<name>A0A699H7M8_TANCI</name>
<dbReference type="EMBL" id="BKCJ010121191">
    <property type="protein sequence ID" value="GEX64914.1"/>
    <property type="molecule type" value="Genomic_DNA"/>
</dbReference>
<dbReference type="AlphaFoldDB" id="A0A699H7M8"/>
<sequence length="265" mass="30291">MMERMTSKGKGVLIKEIMDDHVNDAIGKKFDGASRNSGKLPLLIFHHTTQVRKDGTVVANDFCIFDSENEFPPPWFTKIMLADRTKRPSDEFEFRKLLKEIDHVFDLGMDGVDFEQAMDEILFYGPNEVNFERGMDGLDFEHEMDELLYYGPNEVDFEQGMDGLNFEHKMDKLLFFKPNKSHKRSMTCLLKLIALDELDQVIEAQYVSNLFAIYDEPSNDEGGVVPVEVVTKEMVVEEAFDGDDGEQVVFDGDAIPTEVYDVMVA</sequence>
<accession>A0A699H7M8</accession>
<organism evidence="1">
    <name type="scientific">Tanacetum cinerariifolium</name>
    <name type="common">Dalmatian daisy</name>
    <name type="synonym">Chrysanthemum cinerariifolium</name>
    <dbReference type="NCBI Taxonomy" id="118510"/>
    <lineage>
        <taxon>Eukaryota</taxon>
        <taxon>Viridiplantae</taxon>
        <taxon>Streptophyta</taxon>
        <taxon>Embryophyta</taxon>
        <taxon>Tracheophyta</taxon>
        <taxon>Spermatophyta</taxon>
        <taxon>Magnoliopsida</taxon>
        <taxon>eudicotyledons</taxon>
        <taxon>Gunneridae</taxon>
        <taxon>Pentapetalae</taxon>
        <taxon>asterids</taxon>
        <taxon>campanulids</taxon>
        <taxon>Asterales</taxon>
        <taxon>Asteraceae</taxon>
        <taxon>Asteroideae</taxon>
        <taxon>Anthemideae</taxon>
        <taxon>Anthemidinae</taxon>
        <taxon>Tanacetum</taxon>
    </lineage>
</organism>
<gene>
    <name evidence="1" type="ORF">Tci_336889</name>
</gene>
<evidence type="ECO:0000313" key="1">
    <source>
        <dbReference type="EMBL" id="GEX64914.1"/>
    </source>
</evidence>
<comment type="caution">
    <text evidence="1">The sequence shown here is derived from an EMBL/GenBank/DDBJ whole genome shotgun (WGS) entry which is preliminary data.</text>
</comment>
<protein>
    <submittedName>
        <fullName evidence="1">Uncharacterized protein</fullName>
    </submittedName>
</protein>
<proteinExistence type="predicted"/>